<evidence type="ECO:0000313" key="3">
    <source>
        <dbReference type="EMBL" id="VGM56405.1"/>
    </source>
</evidence>
<reference evidence="3" key="1">
    <citation type="submission" date="2019-03" db="EMBL/GenBank/DDBJ databases">
        <authorList>
            <consortium name="Pathogen Informatics"/>
        </authorList>
    </citation>
    <scope>NUCLEOTIDE SEQUENCE</scope>
    <source>
        <strain evidence="3">5012STDY7626362</strain>
    </source>
</reference>
<dbReference type="InterPro" id="IPR057150">
    <property type="entry name" value="DUF7828"/>
</dbReference>
<dbReference type="InterPro" id="IPR021696">
    <property type="entry name" value="DUF3279"/>
</dbReference>
<organism evidence="3">
    <name type="scientific">Klebsiella pneumoniae</name>
    <dbReference type="NCBI Taxonomy" id="573"/>
    <lineage>
        <taxon>Bacteria</taxon>
        <taxon>Pseudomonadati</taxon>
        <taxon>Pseudomonadota</taxon>
        <taxon>Gammaproteobacteria</taxon>
        <taxon>Enterobacterales</taxon>
        <taxon>Enterobacteriaceae</taxon>
        <taxon>Klebsiella/Raoultella group</taxon>
        <taxon>Klebsiella</taxon>
        <taxon>Klebsiella pneumoniae complex</taxon>
    </lineage>
</organism>
<dbReference type="Pfam" id="PF11682">
    <property type="entry name" value="Zn_ribbon_11"/>
    <property type="match status" value="1"/>
</dbReference>
<accession>A0A486W116</accession>
<dbReference type="Pfam" id="PF25165">
    <property type="entry name" value="DUF7828"/>
    <property type="match status" value="1"/>
</dbReference>
<feature type="domain" description="DUF7828" evidence="2">
    <location>
        <begin position="2"/>
        <end position="88"/>
    </location>
</feature>
<protein>
    <submittedName>
        <fullName evidence="3">Protein of uncharacterized function (DUF3279)</fullName>
    </submittedName>
</protein>
<feature type="domain" description="DUF3279" evidence="1">
    <location>
        <begin position="93"/>
        <end position="126"/>
    </location>
</feature>
<proteinExistence type="predicted"/>
<dbReference type="EMBL" id="CAAHDH010000009">
    <property type="protein sequence ID" value="VGM56405.1"/>
    <property type="molecule type" value="Genomic_DNA"/>
</dbReference>
<sequence length="140" mass="16173">MYAKSFMALDGNGRLTGARTAQQYPYDRHTCHLCGSALRYNPEYDTERPYFEHRSDMLTDNGRQHCPYVRPEPEETRHIRQLKCYVPDARPLVYLNDWYCSGCGSNYHGERYCLSCGTGEYSRTCPDAANRTGEVMVCAY</sequence>
<gene>
    <name evidence="3" type="ORF">SAMEA4873563_04832</name>
</gene>
<evidence type="ECO:0000259" key="1">
    <source>
        <dbReference type="Pfam" id="PF11682"/>
    </source>
</evidence>
<name>A0A486W116_KLEPN</name>
<dbReference type="AlphaFoldDB" id="A0A486W116"/>
<evidence type="ECO:0000259" key="2">
    <source>
        <dbReference type="Pfam" id="PF25165"/>
    </source>
</evidence>